<gene>
    <name evidence="3" type="ORF">PYH69_13375</name>
</gene>
<dbReference type="InterPro" id="IPR051541">
    <property type="entry name" value="PTS_SugarTrans_NitroReg"/>
</dbReference>
<dbReference type="CDD" id="cd00211">
    <property type="entry name" value="PTS_IIA_fru"/>
    <property type="match status" value="1"/>
</dbReference>
<proteinExistence type="predicted"/>
<name>A0AAX3W3B1_MAMLE</name>
<dbReference type="SUPFAM" id="SSF55804">
    <property type="entry name" value="Phoshotransferase/anion transport protein"/>
    <property type="match status" value="1"/>
</dbReference>
<dbReference type="InterPro" id="IPR002178">
    <property type="entry name" value="PTS_EIIA_type-2_dom"/>
</dbReference>
<dbReference type="GeneID" id="99675565"/>
<dbReference type="EMBL" id="CP118848">
    <property type="protein sequence ID" value="WHI59687.1"/>
    <property type="molecule type" value="Genomic_DNA"/>
</dbReference>
<accession>A0AAX3W3B1</accession>
<dbReference type="InterPro" id="IPR016152">
    <property type="entry name" value="PTrfase/Anion_transptr"/>
</dbReference>
<dbReference type="PANTHER" id="PTHR47738">
    <property type="entry name" value="PTS SYSTEM FRUCTOSE-LIKE EIIA COMPONENT-RELATED"/>
    <property type="match status" value="1"/>
</dbReference>
<dbReference type="PANTHER" id="PTHR47738:SF3">
    <property type="entry name" value="PHOSPHOTRANSFERASE SYSTEM MANNITOL_FRUCTOSE-SPECIFIC IIA DOMAIN CONTAINING PROTEIN"/>
    <property type="match status" value="1"/>
</dbReference>
<dbReference type="Proteomes" id="UP001223261">
    <property type="component" value="Chromosome"/>
</dbReference>
<reference evidence="3" key="1">
    <citation type="journal article" date="2023" name="Antibiotics">
        <title>Prevalence and Molecular Characterization of Methicillin-Resistant Staphylococci (MRS) and Mammaliicocci (MRM) in Dromedary Camels from Algeria: First Detection of SCCmec-mecC Hybrid in Methicillin-Resistant Mammaliicoccus lentus.</title>
        <authorList>
            <person name="Belhout C."/>
            <person name="Boyen F."/>
            <person name="Vereecke N."/>
            <person name="Theuns S."/>
            <person name="Taibi N."/>
            <person name="Stegger M."/>
            <person name="de la Fe-Rodriguez P.Y."/>
            <person name="Bouayad L."/>
            <person name="Elgroud R."/>
            <person name="Butaye P."/>
        </authorList>
    </citation>
    <scope>NUCLEOTIDE SEQUENCE</scope>
    <source>
        <strain evidence="3">7048</strain>
    </source>
</reference>
<keyword evidence="3" id="KW-0762">Sugar transport</keyword>
<evidence type="ECO:0000313" key="3">
    <source>
        <dbReference type="EMBL" id="WHI59687.1"/>
    </source>
</evidence>
<dbReference type="AlphaFoldDB" id="A0AAX3W3B1"/>
<evidence type="ECO:0000256" key="1">
    <source>
        <dbReference type="ARBA" id="ARBA00011798"/>
    </source>
</evidence>
<sequence length="155" mass="17388">MQDLKIDISNVLIDLEASTNEEALSKLSDQMYQNGYVKESYKDAVIERERSFATGLPTVYCSVAIPHTDIQHVQSKAIGIATLKETVPFVIMGEEKETTDVKLIFMLAMDKEEAQLSLLQKLMGIFQNDEILETIANATDKETIVETIDKELSEV</sequence>
<protein>
    <submittedName>
        <fullName evidence="3">PTS sugar transporter subunit IIA</fullName>
    </submittedName>
</protein>
<keyword evidence="3" id="KW-0813">Transport</keyword>
<dbReference type="PROSITE" id="PS51094">
    <property type="entry name" value="PTS_EIIA_TYPE_2"/>
    <property type="match status" value="1"/>
</dbReference>
<dbReference type="Pfam" id="PF00359">
    <property type="entry name" value="PTS_EIIA_2"/>
    <property type="match status" value="1"/>
</dbReference>
<feature type="domain" description="PTS EIIA type-2" evidence="2">
    <location>
        <begin position="4"/>
        <end position="151"/>
    </location>
</feature>
<organism evidence="3 4">
    <name type="scientific">Mammaliicoccus lentus</name>
    <name type="common">Staphylococcus lentus</name>
    <dbReference type="NCBI Taxonomy" id="42858"/>
    <lineage>
        <taxon>Bacteria</taxon>
        <taxon>Bacillati</taxon>
        <taxon>Bacillota</taxon>
        <taxon>Bacilli</taxon>
        <taxon>Bacillales</taxon>
        <taxon>Staphylococcaceae</taxon>
        <taxon>Mammaliicoccus</taxon>
    </lineage>
</organism>
<comment type="subunit">
    <text evidence="1">Homodimer or homotrimer. Seems to be a monomer when not phosphorylated.</text>
</comment>
<dbReference type="Gene3D" id="3.40.930.10">
    <property type="entry name" value="Mannitol-specific EII, Chain A"/>
    <property type="match status" value="1"/>
</dbReference>
<evidence type="ECO:0000313" key="4">
    <source>
        <dbReference type="Proteomes" id="UP001223261"/>
    </source>
</evidence>
<evidence type="ECO:0000259" key="2">
    <source>
        <dbReference type="PROSITE" id="PS51094"/>
    </source>
</evidence>
<dbReference type="RefSeq" id="WP_070045189.1">
    <property type="nucleotide sequence ID" value="NZ_CABIVY010000006.1"/>
</dbReference>